<dbReference type="Gene3D" id="3.40.50.12780">
    <property type="entry name" value="N-terminal domain of ligase-like"/>
    <property type="match status" value="1"/>
</dbReference>
<dbReference type="PANTHER" id="PTHR22754">
    <property type="entry name" value="DISCO-INTERACTING PROTEIN 2 DIP2 -RELATED"/>
    <property type="match status" value="1"/>
</dbReference>
<dbReference type="InterPro" id="IPR025110">
    <property type="entry name" value="AMP-bd_C"/>
</dbReference>
<evidence type="ECO:0000259" key="10">
    <source>
        <dbReference type="Pfam" id="PF23024"/>
    </source>
</evidence>
<dbReference type="FunFam" id="3.40.50.12780:FF:000013">
    <property type="entry name" value="Long-chain-fatty-acid--AMP ligase FadD32"/>
    <property type="match status" value="1"/>
</dbReference>
<evidence type="ECO:0000256" key="3">
    <source>
        <dbReference type="ARBA" id="ARBA00022598"/>
    </source>
</evidence>
<keyword evidence="7" id="KW-0443">Lipid metabolism</keyword>
<dbReference type="AlphaFoldDB" id="A0A7I7NWU0"/>
<gene>
    <name evidence="11" type="primary">fadD31</name>
    <name evidence="11" type="ORF">MSEO_15520</name>
</gene>
<dbReference type="GO" id="GO:0070566">
    <property type="term" value="F:adenylyltransferase activity"/>
    <property type="evidence" value="ECO:0007669"/>
    <property type="project" value="UniProtKB-ARBA"/>
</dbReference>
<comment type="similarity">
    <text evidence="2">Belongs to the ATP-dependent AMP-binding enzyme family.</text>
</comment>
<protein>
    <recommendedName>
        <fullName evidence="8">Acyl-AMP synthetase</fullName>
    </recommendedName>
</protein>
<dbReference type="KEGG" id="mseo:MSEO_15520"/>
<dbReference type="Pfam" id="PF00501">
    <property type="entry name" value="AMP-binding"/>
    <property type="match status" value="1"/>
</dbReference>
<keyword evidence="4" id="KW-0547">Nucleotide-binding</keyword>
<evidence type="ECO:0000256" key="4">
    <source>
        <dbReference type="ARBA" id="ARBA00022741"/>
    </source>
</evidence>
<evidence type="ECO:0000259" key="9">
    <source>
        <dbReference type="Pfam" id="PF00501"/>
    </source>
</evidence>
<dbReference type="PANTHER" id="PTHR22754:SF32">
    <property type="entry name" value="DISCO-INTERACTING PROTEIN 2"/>
    <property type="match status" value="1"/>
</dbReference>
<dbReference type="CDD" id="cd05931">
    <property type="entry name" value="FAAL"/>
    <property type="match status" value="1"/>
</dbReference>
<evidence type="ECO:0000256" key="8">
    <source>
        <dbReference type="ARBA" id="ARBA00084062"/>
    </source>
</evidence>
<dbReference type="EMBL" id="AP022582">
    <property type="protein sequence ID" value="BBY01053.1"/>
    <property type="molecule type" value="Genomic_DNA"/>
</dbReference>
<reference evidence="11 12" key="1">
    <citation type="journal article" date="2019" name="Emerg. Microbes Infect.">
        <title>Comprehensive subspecies identification of 175 nontuberculous mycobacteria species based on 7547 genomic profiles.</title>
        <authorList>
            <person name="Matsumoto Y."/>
            <person name="Kinjo T."/>
            <person name="Motooka D."/>
            <person name="Nabeya D."/>
            <person name="Jung N."/>
            <person name="Uechi K."/>
            <person name="Horii T."/>
            <person name="Iida T."/>
            <person name="Fujita J."/>
            <person name="Nakamura S."/>
        </authorList>
    </citation>
    <scope>NUCLEOTIDE SEQUENCE [LARGE SCALE GENOMIC DNA]</scope>
    <source>
        <strain evidence="11 12">JCM 16018</strain>
    </source>
</reference>
<dbReference type="GO" id="GO:0005524">
    <property type="term" value="F:ATP binding"/>
    <property type="evidence" value="ECO:0007669"/>
    <property type="project" value="UniProtKB-KW"/>
</dbReference>
<dbReference type="InterPro" id="IPR042099">
    <property type="entry name" value="ANL_N_sf"/>
</dbReference>
<dbReference type="InterPro" id="IPR000873">
    <property type="entry name" value="AMP-dep_synth/lig_dom"/>
</dbReference>
<evidence type="ECO:0000313" key="11">
    <source>
        <dbReference type="EMBL" id="BBY01053.1"/>
    </source>
</evidence>
<comment type="pathway">
    <text evidence="1">Lipid metabolism.</text>
</comment>
<keyword evidence="3" id="KW-0436">Ligase</keyword>
<dbReference type="GO" id="GO:0005886">
    <property type="term" value="C:plasma membrane"/>
    <property type="evidence" value="ECO:0007669"/>
    <property type="project" value="TreeGrafter"/>
</dbReference>
<dbReference type="GO" id="GO:0071766">
    <property type="term" value="P:Actinobacterium-type cell wall biogenesis"/>
    <property type="evidence" value="ECO:0007669"/>
    <property type="project" value="UniProtKB-ARBA"/>
</dbReference>
<accession>A0A7I7NWU0</accession>
<proteinExistence type="inferred from homology"/>
<feature type="domain" description="AMP-binding enzyme C-terminal" evidence="10">
    <location>
        <begin position="518"/>
        <end position="629"/>
    </location>
</feature>
<evidence type="ECO:0000256" key="2">
    <source>
        <dbReference type="ARBA" id="ARBA00006432"/>
    </source>
</evidence>
<keyword evidence="6" id="KW-0067">ATP-binding</keyword>
<dbReference type="NCBIfam" id="NF009124">
    <property type="entry name" value="PRK12476.1"/>
    <property type="match status" value="1"/>
</dbReference>
<dbReference type="InterPro" id="IPR045851">
    <property type="entry name" value="AMP-bd_C_sf"/>
</dbReference>
<organism evidence="11 12">
    <name type="scientific">Mycobacterium seoulense</name>
    <dbReference type="NCBI Taxonomy" id="386911"/>
    <lineage>
        <taxon>Bacteria</taxon>
        <taxon>Bacillati</taxon>
        <taxon>Actinomycetota</taxon>
        <taxon>Actinomycetes</taxon>
        <taxon>Mycobacteriales</taxon>
        <taxon>Mycobacteriaceae</taxon>
        <taxon>Mycobacterium</taxon>
    </lineage>
</organism>
<evidence type="ECO:0000256" key="5">
    <source>
        <dbReference type="ARBA" id="ARBA00022832"/>
    </source>
</evidence>
<dbReference type="SUPFAM" id="SSF56801">
    <property type="entry name" value="Acetyl-CoA synthetase-like"/>
    <property type="match status" value="1"/>
</dbReference>
<evidence type="ECO:0000313" key="12">
    <source>
        <dbReference type="Proteomes" id="UP000466632"/>
    </source>
</evidence>
<sequence length="632" mass="67602">MLIMTFTVRGLPHRLAYSGSMESGSRPHAKGVPGGLLEIEDCLDAQGNIMVPPDVTLISLVDRNIANVGDAVAYRFLDYNRSADGLVEEVTWNQFGVRLEAIGARVQEAAGRGERVAVLAPQSLDYVMGFYAAIKAGAIAVPLFAPELPGHAERLDTALRDSQPTAVLTTTSASGAVEDFLSTLPQHHRPKVIVIDEIPDAARDSFAPTELRHDDISHLQYTSGSTRPPVGVEITHRAVGTNLVQMILSIDLLDRNTHGVSWLPLYHDMGLSMIGFPAVYGGHSTLMSPAAFVRRPQRWIKALSAQAGRAVTAAPNFAYEWAAQRGLPAPGDDVDLSDVVLIIGSEPVSIEAISTFNKAFAPYGLPPTAFKPSYGIAEATLFIATIAPAAQATPAYFDREKLGAGRAVRVAADAPGAVAQVSCGQVGRSEWAVIVDPDTRTELPDGHVGEIWVQGNNVGRGYWGLPEDTRRAFGARLQSRLAEGSHAEGSAVERPWLRTGDLGTHLDGELYVTGRIADMVTVDGRNHYPQDIEATVAEASPIVRRGYVTAFAVPAGETQQQLVVIAERATGTSRADPQPAIEAIRAAVLRRHGVPVADVRFLPAGGIPRTTSGKLARRACRAQYLSDTLGSH</sequence>
<keyword evidence="12" id="KW-1185">Reference proteome</keyword>
<evidence type="ECO:0000256" key="1">
    <source>
        <dbReference type="ARBA" id="ARBA00005189"/>
    </source>
</evidence>
<evidence type="ECO:0000256" key="6">
    <source>
        <dbReference type="ARBA" id="ARBA00022840"/>
    </source>
</evidence>
<dbReference type="Pfam" id="PF23024">
    <property type="entry name" value="AMP-dom_DIP2-like"/>
    <property type="match status" value="1"/>
</dbReference>
<dbReference type="FunFam" id="3.30.300.30:FF:000029">
    <property type="entry name" value="Fatty-acid-CoA ligase FadD31"/>
    <property type="match status" value="1"/>
</dbReference>
<dbReference type="Proteomes" id="UP000466632">
    <property type="component" value="Chromosome"/>
</dbReference>
<evidence type="ECO:0000256" key="7">
    <source>
        <dbReference type="ARBA" id="ARBA00023098"/>
    </source>
</evidence>
<name>A0A7I7NWU0_9MYCO</name>
<keyword evidence="5" id="KW-0276">Fatty acid metabolism</keyword>
<dbReference type="InterPro" id="IPR040097">
    <property type="entry name" value="FAAL/FAAC"/>
</dbReference>
<dbReference type="GO" id="GO:0006633">
    <property type="term" value="P:fatty acid biosynthetic process"/>
    <property type="evidence" value="ECO:0007669"/>
    <property type="project" value="TreeGrafter"/>
</dbReference>
<feature type="domain" description="AMP-dependent synthetase/ligase" evidence="9">
    <location>
        <begin position="63"/>
        <end position="463"/>
    </location>
</feature>
<dbReference type="Gene3D" id="3.30.300.30">
    <property type="match status" value="1"/>
</dbReference>
<dbReference type="GO" id="GO:0016874">
    <property type="term" value="F:ligase activity"/>
    <property type="evidence" value="ECO:0007669"/>
    <property type="project" value="UniProtKB-KW"/>
</dbReference>